<evidence type="ECO:0008006" key="3">
    <source>
        <dbReference type="Google" id="ProtNLM"/>
    </source>
</evidence>
<dbReference type="Proteomes" id="UP000198646">
    <property type="component" value="Unassembled WGS sequence"/>
</dbReference>
<dbReference type="RefSeq" id="WP_093731394.1">
    <property type="nucleotide sequence ID" value="NZ_FNJD01000001.1"/>
</dbReference>
<evidence type="ECO:0000313" key="1">
    <source>
        <dbReference type="EMBL" id="SDO13474.1"/>
    </source>
</evidence>
<protein>
    <recommendedName>
        <fullName evidence="3">MetA-pathway of phenol degradation</fullName>
    </recommendedName>
</protein>
<keyword evidence="2" id="KW-1185">Reference proteome</keyword>
<dbReference type="EMBL" id="FNJD01000001">
    <property type="protein sequence ID" value="SDO13474.1"/>
    <property type="molecule type" value="Genomic_DNA"/>
</dbReference>
<comment type="caution">
    <text evidence="1">The sequence shown here is derived from an EMBL/GenBank/DDBJ whole genome shotgun (WGS) entry which is preliminary data.</text>
</comment>
<gene>
    <name evidence="1" type="ORF">SAMN04488512_10193</name>
</gene>
<evidence type="ECO:0000313" key="2">
    <source>
        <dbReference type="Proteomes" id="UP000198646"/>
    </source>
</evidence>
<name>A0ABY0RIG2_9RHOB</name>
<sequence length="223" mass="24266">MRLWSILLILLTAPVPAYSGAWLREKGKGFSSNTVSVTQNYDISESTFLEYGVRDDLTLGAEVSFLASSYGLQSGSATLFLRRPLGRQGRPNVWSAELGIGAAWVGDVVTPNVKAGLSWGRGFTLAEKNGWITIDSSLSWDVYLQEHLAKVDSTAGINLGERFSGMLQIFHASTSTTTATSIAPSIIVRPIKSRPDIRLQIGAETLITDSSNPALKLSIWREF</sequence>
<accession>A0ABY0RIG2</accession>
<reference evidence="1 2" key="1">
    <citation type="submission" date="2016-10" db="EMBL/GenBank/DDBJ databases">
        <authorList>
            <person name="Varghese N."/>
            <person name="Submissions S."/>
        </authorList>
    </citation>
    <scope>NUCLEOTIDE SEQUENCE [LARGE SCALE GENOMIC DNA]</scope>
    <source>
        <strain evidence="1 2">DSM 17584</strain>
    </source>
</reference>
<proteinExistence type="predicted"/>
<organism evidence="1 2">
    <name type="scientific">Sulfitobacter litoralis</name>
    <dbReference type="NCBI Taxonomy" id="335975"/>
    <lineage>
        <taxon>Bacteria</taxon>
        <taxon>Pseudomonadati</taxon>
        <taxon>Pseudomonadota</taxon>
        <taxon>Alphaproteobacteria</taxon>
        <taxon>Rhodobacterales</taxon>
        <taxon>Roseobacteraceae</taxon>
        <taxon>Sulfitobacter</taxon>
    </lineage>
</organism>